<dbReference type="Proteomes" id="UP001230649">
    <property type="component" value="Unassembled WGS sequence"/>
</dbReference>
<accession>A0ACC2VWX7</accession>
<evidence type="ECO:0000313" key="2">
    <source>
        <dbReference type="Proteomes" id="UP001230649"/>
    </source>
</evidence>
<sequence length="693" mass="74225">MPQIDFHPPLATTTTIHLPPLPVLPHEPHVLLTFHATPIDGLGEEDRIEIWTDGGSPGTWRVVPFEPIGEGEHVAKISVDVADGSFGYTYRVTHASGEMTWLGDMGGNGKVDLKMTQGDAVWKGEEWLKLDTKEWTGFGVHVNERNVPTGVLISEALSSDLAFAYLHPASSHPFATYHPTSDASTSSTAFALLPTSGTVLSSTTSTLIPVAQNTSPVSTGPPAAYASYCGLGFSGGEQERTKAFRSLLGLARGSSGFDYVPCNVEKKEGEEVHAVGFVCRVKSGTGRLATYVSGEGSAAWDLSGLDVGTSGFALWNAESKHAKLVSASSKPTYQLASAKPVVETHDIVHLIEISNNGTTVLLGFLNSQGVQWTSEPERTVVEEITVDGIVQTPALDATKILADTSDSGETAESSGTLGFTSGGFSDVGDDTGVTSVEDVEDGATVGKTDTEQEVVVTEAEEQEVSRSAEQQSVEASATEEASPIVEEPQATETAADESTSSTETAPKKSMLRFFWITLGFLNSLWWRTMSWFRQWTSEKAIEEVQAGDGVHVLEEEADEETPLIAETDRGKDYASTSQQTLVPDVSEPAEPPASTKETAPPPPVEYETIRVPETRTTVFPAHLSANGVKHDVFLLSSLRDLAGLVAEFKLDEKDADWESFKLVEETVASDSDMSLVKLPMSGDGEAQVRIRLA</sequence>
<comment type="caution">
    <text evidence="1">The sequence shown here is derived from an EMBL/GenBank/DDBJ whole genome shotgun (WGS) entry which is preliminary data.</text>
</comment>
<reference evidence="1" key="1">
    <citation type="submission" date="2023-04" db="EMBL/GenBank/DDBJ databases">
        <title>Draft Genome sequencing of Naganishia species isolated from polar environments using Oxford Nanopore Technology.</title>
        <authorList>
            <person name="Leo P."/>
            <person name="Venkateswaran K."/>
        </authorList>
    </citation>
    <scope>NUCLEOTIDE SEQUENCE</scope>
    <source>
        <strain evidence="1">MNA-CCFEE 5262</strain>
    </source>
</reference>
<evidence type="ECO:0000313" key="1">
    <source>
        <dbReference type="EMBL" id="KAJ9103579.1"/>
    </source>
</evidence>
<protein>
    <submittedName>
        <fullName evidence="1">Uncharacterized protein</fullName>
    </submittedName>
</protein>
<name>A0ACC2VWX7_9TREE</name>
<dbReference type="EMBL" id="JASBWS010000058">
    <property type="protein sequence ID" value="KAJ9103579.1"/>
    <property type="molecule type" value="Genomic_DNA"/>
</dbReference>
<organism evidence="1 2">
    <name type="scientific">Naganishia adeliensis</name>
    <dbReference type="NCBI Taxonomy" id="92952"/>
    <lineage>
        <taxon>Eukaryota</taxon>
        <taxon>Fungi</taxon>
        <taxon>Dikarya</taxon>
        <taxon>Basidiomycota</taxon>
        <taxon>Agaricomycotina</taxon>
        <taxon>Tremellomycetes</taxon>
        <taxon>Filobasidiales</taxon>
        <taxon>Filobasidiaceae</taxon>
        <taxon>Naganishia</taxon>
    </lineage>
</organism>
<keyword evidence="2" id="KW-1185">Reference proteome</keyword>
<proteinExistence type="predicted"/>
<gene>
    <name evidence="1" type="ORF">QFC20_004735</name>
</gene>